<keyword evidence="2" id="KW-1133">Transmembrane helix</keyword>
<evidence type="ECO:0000313" key="3">
    <source>
        <dbReference type="EMBL" id="GAA3053481.1"/>
    </source>
</evidence>
<sequence length="145" mass="15479">MNEPVQSITDAPQRHSEEQHGRMVRYAISMGIRAVCFVLAVVVQNWMTWVFLALAVVLPYIAVTVANAGTDRYFRSRDAETVDGMRGLPAGSAQLGDGRGPGRDADDQAAAGDPDRAEGHQGGAEGQVQIIEGEVVRDAGDDGRS</sequence>
<keyword evidence="4" id="KW-1185">Reference proteome</keyword>
<feature type="transmembrane region" description="Helical" evidence="2">
    <location>
        <begin position="23"/>
        <end position="43"/>
    </location>
</feature>
<keyword evidence="2" id="KW-0472">Membrane</keyword>
<evidence type="ECO:0000256" key="1">
    <source>
        <dbReference type="SAM" id="MobiDB-lite"/>
    </source>
</evidence>
<evidence type="ECO:0000313" key="4">
    <source>
        <dbReference type="Proteomes" id="UP001500236"/>
    </source>
</evidence>
<accession>A0ABP6LU67</accession>
<dbReference type="Proteomes" id="UP001500236">
    <property type="component" value="Unassembled WGS sequence"/>
</dbReference>
<name>A0ABP6LU67_9MICC</name>
<proteinExistence type="predicted"/>
<dbReference type="InterPro" id="IPR021449">
    <property type="entry name" value="DUF3099"/>
</dbReference>
<dbReference type="RefSeq" id="WP_344683047.1">
    <property type="nucleotide sequence ID" value="NZ_BAAAVT010000002.1"/>
</dbReference>
<dbReference type="EMBL" id="BAAAVT010000002">
    <property type="protein sequence ID" value="GAA3053481.1"/>
    <property type="molecule type" value="Genomic_DNA"/>
</dbReference>
<dbReference type="Pfam" id="PF11298">
    <property type="entry name" value="DUF3099"/>
    <property type="match status" value="1"/>
</dbReference>
<keyword evidence="2" id="KW-0812">Transmembrane</keyword>
<organism evidence="3 4">
    <name type="scientific">Nesterenkonia aethiopica</name>
    <dbReference type="NCBI Taxonomy" id="269144"/>
    <lineage>
        <taxon>Bacteria</taxon>
        <taxon>Bacillati</taxon>
        <taxon>Actinomycetota</taxon>
        <taxon>Actinomycetes</taxon>
        <taxon>Micrococcales</taxon>
        <taxon>Micrococcaceae</taxon>
        <taxon>Nesterenkonia</taxon>
    </lineage>
</organism>
<feature type="transmembrane region" description="Helical" evidence="2">
    <location>
        <begin position="49"/>
        <end position="68"/>
    </location>
</feature>
<feature type="compositionally biased region" description="Basic and acidic residues" evidence="1">
    <location>
        <begin position="134"/>
        <end position="145"/>
    </location>
</feature>
<evidence type="ECO:0008006" key="5">
    <source>
        <dbReference type="Google" id="ProtNLM"/>
    </source>
</evidence>
<feature type="region of interest" description="Disordered" evidence="1">
    <location>
        <begin position="80"/>
        <end position="145"/>
    </location>
</feature>
<evidence type="ECO:0000256" key="2">
    <source>
        <dbReference type="SAM" id="Phobius"/>
    </source>
</evidence>
<reference evidence="4" key="1">
    <citation type="journal article" date="2019" name="Int. J. Syst. Evol. Microbiol.">
        <title>The Global Catalogue of Microorganisms (GCM) 10K type strain sequencing project: providing services to taxonomists for standard genome sequencing and annotation.</title>
        <authorList>
            <consortium name="The Broad Institute Genomics Platform"/>
            <consortium name="The Broad Institute Genome Sequencing Center for Infectious Disease"/>
            <person name="Wu L."/>
            <person name="Ma J."/>
        </authorList>
    </citation>
    <scope>NUCLEOTIDE SEQUENCE [LARGE SCALE GENOMIC DNA]</scope>
    <source>
        <strain evidence="4">JCM 14309</strain>
    </source>
</reference>
<gene>
    <name evidence="3" type="ORF">GCM10010529_04380</name>
</gene>
<comment type="caution">
    <text evidence="3">The sequence shown here is derived from an EMBL/GenBank/DDBJ whole genome shotgun (WGS) entry which is preliminary data.</text>
</comment>
<protein>
    <recommendedName>
        <fullName evidence="5">DUF3099 domain-containing protein</fullName>
    </recommendedName>
</protein>